<dbReference type="EMBL" id="JAGTPW010000006">
    <property type="protein sequence ID" value="MBR8644242.1"/>
    <property type="molecule type" value="Genomic_DNA"/>
</dbReference>
<accession>A0A941FPS7</accession>
<comment type="caution">
    <text evidence="1">The sequence shown here is derived from an EMBL/GenBank/DDBJ whole genome shotgun (WGS) entry which is preliminary data.</text>
</comment>
<sequence length="58" mass="6748">MARNFYEYVDLVKILYRYNVNLIFTDYSQAQFSKVLSIEALYGIFPSSMAGIFLNVPL</sequence>
<organism evidence="1 2">
    <name type="scientific">Peribacillus frigoritolerans</name>
    <dbReference type="NCBI Taxonomy" id="450367"/>
    <lineage>
        <taxon>Bacteria</taxon>
        <taxon>Bacillati</taxon>
        <taxon>Bacillota</taxon>
        <taxon>Bacilli</taxon>
        <taxon>Bacillales</taxon>
        <taxon>Bacillaceae</taxon>
        <taxon>Peribacillus</taxon>
    </lineage>
</organism>
<name>A0A941FPS7_9BACI</name>
<reference evidence="1" key="1">
    <citation type="submission" date="2021-04" db="EMBL/GenBank/DDBJ databases">
        <title>Whole genome sequencing of Enterococci isolates from hospitalized patients.</title>
        <authorList>
            <person name="Ogoti B.M."/>
            <person name="Onyambu F.G."/>
        </authorList>
    </citation>
    <scope>NUCLEOTIDE SEQUENCE</scope>
    <source>
        <strain evidence="1">242</strain>
    </source>
</reference>
<proteinExistence type="predicted"/>
<gene>
    <name evidence="1" type="ORF">KEH51_05155</name>
</gene>
<dbReference type="Proteomes" id="UP000680045">
    <property type="component" value="Unassembled WGS sequence"/>
</dbReference>
<protein>
    <submittedName>
        <fullName evidence="1">Uncharacterized protein</fullName>
    </submittedName>
</protein>
<dbReference type="AlphaFoldDB" id="A0A941FPS7"/>
<evidence type="ECO:0000313" key="2">
    <source>
        <dbReference type="Proteomes" id="UP000680045"/>
    </source>
</evidence>
<evidence type="ECO:0000313" key="1">
    <source>
        <dbReference type="EMBL" id="MBR8644242.1"/>
    </source>
</evidence>